<dbReference type="EMBL" id="LJQP01000415">
    <property type="protein sequence ID" value="KPX58808.1"/>
    <property type="molecule type" value="Genomic_DNA"/>
</dbReference>
<accession>A0A0P9URV7</accession>
<evidence type="ECO:0000313" key="1">
    <source>
        <dbReference type="EMBL" id="KPX58808.1"/>
    </source>
</evidence>
<comment type="caution">
    <text evidence="1">The sequence shown here is derived from an EMBL/GenBank/DDBJ whole genome shotgun (WGS) entry which is preliminary data.</text>
</comment>
<gene>
    <name evidence="1" type="ORF">ALO35_00997</name>
</gene>
<protein>
    <submittedName>
        <fullName evidence="1">Uncharacterized protein</fullName>
    </submittedName>
</protein>
<sequence>MRGGAGMQFVTNGPDIPDELLQAHEEGRVIFFCGAGISYPAGLLDFKGLVQLIYKEASTTFDSAEQKAFDNYQFDATLDLLERRLPNGRAAVREALARALKPNIRLKGATDTHAALLSLGKSRTDEVRLVTTNFDRLFDAAGRRTKQRFNSYSAPMLPLPKKSRWDGVVYLHGLLPENPTISELNRLVITSGDFGLAYLTERWAARFVSELFRNYVVCFVGYSVSDPVLRYMMDALAADRMLGEITPQAWAFGSCAPGEESQKTAEWKAKGVSPVLYHTQPGANSHRGLHQTLKAWAETYSDGTTGKERIVTTHALSRPSASTRQDDFVGRLLWALSDKSGLPARRFADFNPAPPLEWLLGAFSDPQYCYSDLARFGVPAHAEPDPKLSFSLVQRPSPYHLAAPMMLGSGRTGHWDNVMFQIARWLVRHLDDPDLLLWLTTRGGSIHERLAFLIQDQLGSIAKLQSEGNTAELDALRKSSPNAIPGPHMRKLWGLFLAERIKSPWRDLDLYSWLERLKRDGLTASLRLQLRELLSPVVSISRPFRFSEDQDVSAKHLRDLVNWELVLVSDHVRSTLSESSRSEWAPVLPLLIEDLQVLVRDALDLLQELGSADSFEDRSYWDLPSVSPHWQNRGFREWVVLVELLRDSWLTNFGEHPEVAAKIAHRWFEIPYPTFKRLAFFAASQDGAIPADEWAEWLLVENGHWLWSPSTKREVYRLLVLQGRMLPLAAQERLEAEILAGPPRANFVEEITDDRYQGHVDRAVWRALAKLQYGGLILGDQAQQRLDALSAAYPNLRLADNESDEFSHWMSGTGDPDYQQQRVVRPAPYKREALVQWLRNVPANDEYFDEDTWRDVCRKHLLNSLYALGDLAEEGQWLLGRWREALQAWSDSGVARKSWRYVAPWINRMPDRELEQIIHYVTRWLDEVSKSELQDMGMFLGLIRRVMHLPLDADTGMTSNGEPINQPVTEAINHPIGHVTQSLLNIWQRSGLNDGDGLPEWMEQICTELCDSHVERYRHGRVLLASRLIALFRVDEVWTRANLLPHFSWARNPAEARSAWEGFLWSPRLYRPLLLAFKAEFLDTASHYVDLGEHGEQFAAIFTYAALGPLEGYTREELREAFATFPLKALQEAAQALSQALEGAGEQREEYWQNRVLPFWQHIWPKSRDLVTSNIAESLVRMSLAAGKQFPDVLNAIYDWLVPIEHMHYVIHMLHESGLCTVFPETALRLLAAVVDEQGWPSSELRACMEAIAEQQANLAERPEYRSLMEYMRRRGQA</sequence>
<dbReference type="SUPFAM" id="SSF52467">
    <property type="entry name" value="DHS-like NAD/FAD-binding domain"/>
    <property type="match status" value="1"/>
</dbReference>
<dbReference type="Proteomes" id="UP000050265">
    <property type="component" value="Unassembled WGS sequence"/>
</dbReference>
<proteinExistence type="predicted"/>
<name>A0A0P9URV7_PSEAV</name>
<reference evidence="1 2" key="1">
    <citation type="submission" date="2015-09" db="EMBL/GenBank/DDBJ databases">
        <title>Genome announcement of multiple Pseudomonas syringae strains.</title>
        <authorList>
            <person name="Thakur S."/>
            <person name="Wang P.W."/>
            <person name="Gong Y."/>
            <person name="Weir B.S."/>
            <person name="Guttman D.S."/>
        </authorList>
    </citation>
    <scope>NUCLEOTIDE SEQUENCE [LARGE SCALE GENOMIC DNA]</scope>
    <source>
        <strain evidence="1 2">ICMP3507</strain>
    </source>
</reference>
<evidence type="ECO:0000313" key="2">
    <source>
        <dbReference type="Proteomes" id="UP000050265"/>
    </source>
</evidence>
<dbReference type="Gene3D" id="3.40.50.1220">
    <property type="entry name" value="TPP-binding domain"/>
    <property type="match status" value="1"/>
</dbReference>
<dbReference type="Pfam" id="PF13289">
    <property type="entry name" value="SIR2_2"/>
    <property type="match status" value="1"/>
</dbReference>
<dbReference type="AlphaFoldDB" id="A0A0P9URV7"/>
<dbReference type="NCBIfam" id="NF041818">
    <property type="entry name" value="Dsr1"/>
    <property type="match status" value="1"/>
</dbReference>
<dbReference type="InterPro" id="IPR029035">
    <property type="entry name" value="DHS-like_NAD/FAD-binding_dom"/>
</dbReference>
<dbReference type="PATRIC" id="fig|53707.9.peg.1444"/>
<organism evidence="1 2">
    <name type="scientific">Pseudomonas amygdali pv. lachrymans</name>
    <name type="common">Pseudomonas syringae pv. lachrymans</name>
    <dbReference type="NCBI Taxonomy" id="53707"/>
    <lineage>
        <taxon>Bacteria</taxon>
        <taxon>Pseudomonadati</taxon>
        <taxon>Pseudomonadota</taxon>
        <taxon>Gammaproteobacteria</taxon>
        <taxon>Pseudomonadales</taxon>
        <taxon>Pseudomonadaceae</taxon>
        <taxon>Pseudomonas</taxon>
        <taxon>Pseudomonas amygdali</taxon>
    </lineage>
</organism>